<dbReference type="GO" id="GO:0005518">
    <property type="term" value="F:collagen binding"/>
    <property type="evidence" value="ECO:0007669"/>
    <property type="project" value="TreeGrafter"/>
</dbReference>
<feature type="compositionally biased region" description="Basic residues" evidence="17">
    <location>
        <begin position="61"/>
        <end position="72"/>
    </location>
</feature>
<dbReference type="InterPro" id="IPR008979">
    <property type="entry name" value="Galactose-bd-like_sf"/>
</dbReference>
<dbReference type="Gene3D" id="3.30.200.20">
    <property type="entry name" value="Phosphorylase Kinase, domain 1"/>
    <property type="match status" value="1"/>
</dbReference>
<evidence type="ECO:0000313" key="22">
    <source>
        <dbReference type="Proteomes" id="UP000322000"/>
    </source>
</evidence>
<keyword evidence="5 19" id="KW-0732">Signal</keyword>
<evidence type="ECO:0000313" key="23">
    <source>
        <dbReference type="RefSeq" id="XP_026727698.1"/>
    </source>
</evidence>
<evidence type="ECO:0000256" key="18">
    <source>
        <dbReference type="SAM" id="Phobius"/>
    </source>
</evidence>
<keyword evidence="8" id="KW-0067">ATP-binding</keyword>
<dbReference type="PANTHER" id="PTHR24416">
    <property type="entry name" value="TYROSINE-PROTEIN KINASE RECEPTOR"/>
    <property type="match status" value="1"/>
</dbReference>
<keyword evidence="4 18" id="KW-0812">Transmembrane</keyword>
<dbReference type="GO" id="GO:0048468">
    <property type="term" value="P:cell development"/>
    <property type="evidence" value="ECO:0007669"/>
    <property type="project" value="UniProtKB-ARBA"/>
</dbReference>
<keyword evidence="13" id="KW-0675">Receptor</keyword>
<dbReference type="GO" id="GO:0005886">
    <property type="term" value="C:plasma membrane"/>
    <property type="evidence" value="ECO:0007669"/>
    <property type="project" value="UniProtKB-SubCell"/>
</dbReference>
<dbReference type="FunFam" id="2.60.120.260:FF:000007">
    <property type="entry name" value="Discoidin domain receptor tyrosine kinase 1"/>
    <property type="match status" value="1"/>
</dbReference>
<evidence type="ECO:0000256" key="15">
    <source>
        <dbReference type="ARBA" id="ARBA00051243"/>
    </source>
</evidence>
<dbReference type="Proteomes" id="UP000322000">
    <property type="component" value="Chromosome 5"/>
</dbReference>
<evidence type="ECO:0000256" key="3">
    <source>
        <dbReference type="ARBA" id="ARBA00022679"/>
    </source>
</evidence>
<feature type="region of interest" description="Disordered" evidence="17">
    <location>
        <begin position="132"/>
        <end position="181"/>
    </location>
</feature>
<evidence type="ECO:0000259" key="20">
    <source>
        <dbReference type="PROSITE" id="PS50011"/>
    </source>
</evidence>
<feature type="chain" id="PRO_5028986940" evidence="19">
    <location>
        <begin position="31"/>
        <end position="1065"/>
    </location>
</feature>
<name>A0A7E5VHA1_TRINI</name>
<dbReference type="SMART" id="SM00219">
    <property type="entry name" value="TyrKc"/>
    <property type="match status" value="1"/>
</dbReference>
<dbReference type="PRINTS" id="PR00109">
    <property type="entry name" value="TYRKINASE"/>
</dbReference>
<evidence type="ECO:0000256" key="14">
    <source>
        <dbReference type="ARBA" id="ARBA00023180"/>
    </source>
</evidence>
<evidence type="ECO:0000256" key="10">
    <source>
        <dbReference type="ARBA" id="ARBA00023136"/>
    </source>
</evidence>
<evidence type="ECO:0000256" key="1">
    <source>
        <dbReference type="ARBA" id="ARBA00004251"/>
    </source>
</evidence>
<dbReference type="KEGG" id="tnl:113493865"/>
<dbReference type="PROSITE" id="PS01286">
    <property type="entry name" value="FA58C_2"/>
    <property type="match status" value="1"/>
</dbReference>
<dbReference type="Gene3D" id="2.60.120.260">
    <property type="entry name" value="Galactose-binding domain-like"/>
    <property type="match status" value="1"/>
</dbReference>
<dbReference type="PROSITE" id="PS50011">
    <property type="entry name" value="PROTEIN_KINASE_DOM"/>
    <property type="match status" value="1"/>
</dbReference>
<reference evidence="23" key="1">
    <citation type="submission" date="2025-08" db="UniProtKB">
        <authorList>
            <consortium name="RefSeq"/>
        </authorList>
    </citation>
    <scope>IDENTIFICATION</scope>
</reference>
<comment type="similarity">
    <text evidence="16">Belongs to the protein kinase superfamily. Tyr protein kinase family. Insulin receptor subfamily.</text>
</comment>
<dbReference type="InterPro" id="IPR000719">
    <property type="entry name" value="Prot_kinase_dom"/>
</dbReference>
<evidence type="ECO:0000256" key="4">
    <source>
        <dbReference type="ARBA" id="ARBA00022692"/>
    </source>
</evidence>
<dbReference type="OrthoDB" id="6071166at2759"/>
<keyword evidence="14" id="KW-0325">Glycoprotein</keyword>
<evidence type="ECO:0000256" key="8">
    <source>
        <dbReference type="ARBA" id="ARBA00022840"/>
    </source>
</evidence>
<evidence type="ECO:0000256" key="13">
    <source>
        <dbReference type="ARBA" id="ARBA00023170"/>
    </source>
</evidence>
<dbReference type="GO" id="GO:0043235">
    <property type="term" value="C:receptor complex"/>
    <property type="evidence" value="ECO:0007669"/>
    <property type="project" value="TreeGrafter"/>
</dbReference>
<comment type="catalytic activity">
    <reaction evidence="15">
        <text>L-tyrosyl-[protein] + ATP = O-phospho-L-tyrosyl-[protein] + ADP + H(+)</text>
        <dbReference type="Rhea" id="RHEA:10596"/>
        <dbReference type="Rhea" id="RHEA-COMP:10136"/>
        <dbReference type="Rhea" id="RHEA-COMP:20101"/>
        <dbReference type="ChEBI" id="CHEBI:15378"/>
        <dbReference type="ChEBI" id="CHEBI:30616"/>
        <dbReference type="ChEBI" id="CHEBI:46858"/>
        <dbReference type="ChEBI" id="CHEBI:61978"/>
        <dbReference type="ChEBI" id="CHEBI:456216"/>
        <dbReference type="EC" id="2.7.10.1"/>
    </reaction>
</comment>
<evidence type="ECO:0000256" key="7">
    <source>
        <dbReference type="ARBA" id="ARBA00022777"/>
    </source>
</evidence>
<dbReference type="GO" id="GO:0005524">
    <property type="term" value="F:ATP binding"/>
    <property type="evidence" value="ECO:0007669"/>
    <property type="project" value="UniProtKB-KW"/>
</dbReference>
<dbReference type="AlphaFoldDB" id="A0A7E5VHA1"/>
<dbReference type="RefSeq" id="XP_026727698.1">
    <property type="nucleotide sequence ID" value="XM_026871897.1"/>
</dbReference>
<comment type="subcellular location">
    <subcellularLocation>
        <location evidence="1">Cell membrane</location>
        <topology evidence="1">Single-pass type I membrane protein</topology>
    </subcellularLocation>
</comment>
<evidence type="ECO:0000256" key="17">
    <source>
        <dbReference type="SAM" id="MobiDB-lite"/>
    </source>
</evidence>
<dbReference type="InterPro" id="IPR011009">
    <property type="entry name" value="Kinase-like_dom_sf"/>
</dbReference>
<feature type="signal peptide" evidence="19">
    <location>
        <begin position="1"/>
        <end position="30"/>
    </location>
</feature>
<dbReference type="Pfam" id="PF07714">
    <property type="entry name" value="PK_Tyr_Ser-Thr"/>
    <property type="match status" value="1"/>
</dbReference>
<evidence type="ECO:0000256" key="5">
    <source>
        <dbReference type="ARBA" id="ARBA00022729"/>
    </source>
</evidence>
<keyword evidence="12" id="KW-1015">Disulfide bond</keyword>
<dbReference type="FunFam" id="1.10.510.10:FF:001512">
    <property type="entry name" value="Receptor tyrosine-protein kinase erbB-2"/>
    <property type="match status" value="1"/>
</dbReference>
<evidence type="ECO:0000256" key="11">
    <source>
        <dbReference type="ARBA" id="ARBA00023137"/>
    </source>
</evidence>
<feature type="domain" description="F5/8 type C" evidence="21">
    <location>
        <begin position="229"/>
        <end position="384"/>
    </location>
</feature>
<sequence length="1065" mass="120889">MRGCFKGTMLRLAPLVIRLTAVSLVALVIAEPGNGGDQSVARAGQGTPASLPATAQPPPRRSGKRERNRKRTTTTTTTTVDPNDDDEDDITTSVTTTTIDPRALDHSKYLACISRVRVCLVSKFIVGKVRRATTARPAAVPPRRRPGKHKRRRRRTTTTTTPEPDDEDHGPTTTLTTTTVDPRSFDHNLTKICSSKLNVLVIFVALNEFINKKAFTKHNIFLSAEVGSCEVPLGMENGMISNESLSASSSYDQSVSPLSSRIRTEIKGGAWCPNGLISPRSRQFLEIDLRDEYLITGTESQGRFANSVGVEFVESYSVEYWRVALNRWVKYKDFNGSRLIPGNVNTYTPKKSMLEAPFIASKVRFFPYAAHPRTACMRVELYGCRWKQDIVAYSAPKGGDMQAMTGGARFEDLAYDGTPREGRLINGLGQMTDSLVGPNDFELPDQLDTRGSRWVGWNKSMLVDEEVTLTFNFSEPRLFYHVDLHTNNMFTKDVQLFKEAEVYFSLEGERWQEDYVSHEPKQDRVSEHARVVHIDMQNRTAKHIMIKLRFQHEWILISEVSFKSIPTWVNTSAEFLEEYYRTDTPPSSRKKRNSSLRVSVGLACGALVGGGAFIAATVVLLTKKTRRRIPNMLKKPFCPSLRHSSSSRNNRRAPRLALALANCPPIHMLRPAVVDEDYREPYNIWRETLGRRDKRETHDQHEYNEICEDTEFPRPYMMKRPDPHESFYAATDIIHHTYPDERACRRERTTPGLFTSIKLPEAEPPNGVAPLLDFPRGRMRPVTFLGEGPHGSLQICETDGIEELSDEESPTGNRRRLVVVKTLWRGCHNEVKAAFAREATWGAGLKHPQLARVLGLSLLEPPCAALDRGDAAHLPTILRQERKLNYSSLIHICCQIAAGMKYLESFELVHRDLAARNVTVTEDLHVKVADYAMFCEEFVTDYHVMADGSRLPLRWMAWESLLMGMYAPASDVWSFGVTVWEVLTYCMAKPFEEMNDDQVVANAGEWRSGGRGARVPAAPPPRCRRELYDLMHECWRREPMQRPRFHDLHRFLERMTHGYKPPMNR</sequence>
<organism evidence="22 23">
    <name type="scientific">Trichoplusia ni</name>
    <name type="common">Cabbage looper</name>
    <dbReference type="NCBI Taxonomy" id="7111"/>
    <lineage>
        <taxon>Eukaryota</taxon>
        <taxon>Metazoa</taxon>
        <taxon>Ecdysozoa</taxon>
        <taxon>Arthropoda</taxon>
        <taxon>Hexapoda</taxon>
        <taxon>Insecta</taxon>
        <taxon>Pterygota</taxon>
        <taxon>Neoptera</taxon>
        <taxon>Endopterygota</taxon>
        <taxon>Lepidoptera</taxon>
        <taxon>Glossata</taxon>
        <taxon>Ditrysia</taxon>
        <taxon>Noctuoidea</taxon>
        <taxon>Noctuidae</taxon>
        <taxon>Plusiinae</taxon>
        <taxon>Trichoplusia</taxon>
    </lineage>
</organism>
<dbReference type="Gene3D" id="1.10.510.10">
    <property type="entry name" value="Transferase(Phosphotransferase) domain 1"/>
    <property type="match status" value="1"/>
</dbReference>
<keyword evidence="6" id="KW-0547">Nucleotide-binding</keyword>
<keyword evidence="3" id="KW-0808">Transferase</keyword>
<dbReference type="InterPro" id="IPR050122">
    <property type="entry name" value="RTK"/>
</dbReference>
<dbReference type="InParanoid" id="A0A7E5VHA1"/>
<dbReference type="SMART" id="SM00231">
    <property type="entry name" value="FA58C"/>
    <property type="match status" value="1"/>
</dbReference>
<dbReference type="Gene3D" id="2.60.120.1190">
    <property type="match status" value="1"/>
</dbReference>
<dbReference type="InterPro" id="IPR048525">
    <property type="entry name" value="DDR1-2_DS-like"/>
</dbReference>
<keyword evidence="7" id="KW-0418">Kinase</keyword>
<accession>A0A7E5VHA1</accession>
<dbReference type="GO" id="GO:0051897">
    <property type="term" value="P:positive regulation of phosphatidylinositol 3-kinase/protein kinase B signal transduction"/>
    <property type="evidence" value="ECO:0007669"/>
    <property type="project" value="TreeGrafter"/>
</dbReference>
<dbReference type="Pfam" id="PF21114">
    <property type="entry name" value="DDR1-2_DS-like"/>
    <property type="match status" value="1"/>
</dbReference>
<protein>
    <submittedName>
        <fullName evidence="23">Discoidin domain-containing receptor 2-like</fullName>
    </submittedName>
</protein>
<feature type="compositionally biased region" description="Basic residues" evidence="17">
    <location>
        <begin position="142"/>
        <end position="156"/>
    </location>
</feature>
<dbReference type="GeneID" id="113493865"/>
<evidence type="ECO:0000256" key="16">
    <source>
        <dbReference type="ARBA" id="ARBA00061639"/>
    </source>
</evidence>
<evidence type="ECO:0000256" key="9">
    <source>
        <dbReference type="ARBA" id="ARBA00022989"/>
    </source>
</evidence>
<dbReference type="GO" id="GO:0038062">
    <property type="term" value="F:protein tyrosine kinase collagen receptor activity"/>
    <property type="evidence" value="ECO:0007669"/>
    <property type="project" value="TreeGrafter"/>
</dbReference>
<keyword evidence="22" id="KW-1185">Reference proteome</keyword>
<dbReference type="Pfam" id="PF00754">
    <property type="entry name" value="F5_F8_type_C"/>
    <property type="match status" value="1"/>
</dbReference>
<dbReference type="GO" id="GO:0048680">
    <property type="term" value="P:positive regulation of axon regeneration"/>
    <property type="evidence" value="ECO:0007669"/>
    <property type="project" value="UniProtKB-ARBA"/>
</dbReference>
<feature type="domain" description="Protein kinase" evidence="20">
    <location>
        <begin position="779"/>
        <end position="1052"/>
    </location>
</feature>
<evidence type="ECO:0000256" key="2">
    <source>
        <dbReference type="ARBA" id="ARBA00022475"/>
    </source>
</evidence>
<evidence type="ECO:0000256" key="19">
    <source>
        <dbReference type="SAM" id="SignalP"/>
    </source>
</evidence>
<dbReference type="InterPro" id="IPR000421">
    <property type="entry name" value="FA58C"/>
</dbReference>
<feature type="region of interest" description="Disordered" evidence="17">
    <location>
        <begin position="35"/>
        <end position="92"/>
    </location>
</feature>
<dbReference type="PANTHER" id="PTHR24416:SF580">
    <property type="entry name" value="DISCOIDIN DOMAIN RECEPTOR, ISOFORM F"/>
    <property type="match status" value="1"/>
</dbReference>
<dbReference type="SUPFAM" id="SSF49785">
    <property type="entry name" value="Galactose-binding domain-like"/>
    <property type="match status" value="1"/>
</dbReference>
<gene>
    <name evidence="23" type="primary">LOC113493865</name>
</gene>
<evidence type="ECO:0000256" key="12">
    <source>
        <dbReference type="ARBA" id="ARBA00023157"/>
    </source>
</evidence>
<keyword evidence="9 18" id="KW-1133">Transmembrane helix</keyword>
<dbReference type="SUPFAM" id="SSF56112">
    <property type="entry name" value="Protein kinase-like (PK-like)"/>
    <property type="match status" value="1"/>
</dbReference>
<evidence type="ECO:0000259" key="21">
    <source>
        <dbReference type="PROSITE" id="PS50022"/>
    </source>
</evidence>
<dbReference type="InterPro" id="IPR020635">
    <property type="entry name" value="Tyr_kinase_cat_dom"/>
</dbReference>
<keyword evidence="2" id="KW-1003">Cell membrane</keyword>
<dbReference type="PROSITE" id="PS50022">
    <property type="entry name" value="FA58C_3"/>
    <property type="match status" value="1"/>
</dbReference>
<feature type="transmembrane region" description="Helical" evidence="18">
    <location>
        <begin position="598"/>
        <end position="622"/>
    </location>
</feature>
<dbReference type="InterPro" id="IPR001245">
    <property type="entry name" value="Ser-Thr/Tyr_kinase_cat_dom"/>
</dbReference>
<keyword evidence="11" id="KW-0829">Tyrosine-protein kinase</keyword>
<proteinExistence type="inferred from homology"/>
<keyword evidence="10 18" id="KW-0472">Membrane</keyword>
<evidence type="ECO:0000256" key="6">
    <source>
        <dbReference type="ARBA" id="ARBA00022741"/>
    </source>
</evidence>
<dbReference type="GO" id="GO:0030182">
    <property type="term" value="P:neuron differentiation"/>
    <property type="evidence" value="ECO:0007669"/>
    <property type="project" value="UniProtKB-ARBA"/>
</dbReference>